<dbReference type="PANTHER" id="PTHR24030">
    <property type="entry name" value="PROTEIN CMSS1"/>
    <property type="match status" value="1"/>
</dbReference>
<organism evidence="2 3">
    <name type="scientific">Pichia membranifaciens</name>
    <dbReference type="NCBI Taxonomy" id="4926"/>
    <lineage>
        <taxon>Eukaryota</taxon>
        <taxon>Fungi</taxon>
        <taxon>Dikarya</taxon>
        <taxon>Ascomycota</taxon>
        <taxon>Saccharomycotina</taxon>
        <taxon>Pichiomycetes</taxon>
        <taxon>Pichiales</taxon>
        <taxon>Pichiaceae</taxon>
        <taxon>Pichia</taxon>
    </lineage>
</organism>
<evidence type="ECO:0000256" key="1">
    <source>
        <dbReference type="SAM" id="MobiDB-lite"/>
    </source>
</evidence>
<evidence type="ECO:0000313" key="3">
    <source>
        <dbReference type="Proteomes" id="UP000186136"/>
    </source>
</evidence>
<reference evidence="2 3" key="1">
    <citation type="submission" date="2016-08" db="EMBL/GenBank/DDBJ databases">
        <title>Whole genome shotgun sequence of Pichia membranifaciens KS47-1.</title>
        <authorList>
            <person name="Konishi M."/>
            <person name="Ishida M."/>
            <person name="Arakawa T."/>
            <person name="Kato Y."/>
            <person name="Horiuchi J."/>
        </authorList>
    </citation>
    <scope>NUCLEOTIDE SEQUENCE [LARGE SCALE GENOMIC DNA]</scope>
    <source>
        <strain evidence="2 3">KS47-1</strain>
    </source>
</reference>
<dbReference type="GO" id="GO:0005634">
    <property type="term" value="C:nucleus"/>
    <property type="evidence" value="ECO:0007669"/>
    <property type="project" value="TreeGrafter"/>
</dbReference>
<accession>A0A1Q2YIR9</accession>
<feature type="compositionally biased region" description="Basic and acidic residues" evidence="1">
    <location>
        <begin position="57"/>
        <end position="95"/>
    </location>
</feature>
<dbReference type="PANTHER" id="PTHR24030:SF0">
    <property type="entry name" value="PROTEIN CMSS1"/>
    <property type="match status" value="1"/>
</dbReference>
<name>A0A1Q2YIR9_9ASCO</name>
<gene>
    <name evidence="2" type="ORF">PMKS-002930</name>
</gene>
<dbReference type="GO" id="GO:0030686">
    <property type="term" value="C:90S preribosome"/>
    <property type="evidence" value="ECO:0007669"/>
    <property type="project" value="TreeGrafter"/>
</dbReference>
<comment type="caution">
    <text evidence="2">The sequence shown here is derived from an EMBL/GenBank/DDBJ whole genome shotgun (WGS) entry which is preliminary data.</text>
</comment>
<dbReference type="AlphaFoldDB" id="A0A1Q2YIR9"/>
<feature type="region of interest" description="Disordered" evidence="1">
    <location>
        <begin position="1"/>
        <end position="95"/>
    </location>
</feature>
<dbReference type="OrthoDB" id="1929311at2759"/>
<proteinExistence type="predicted"/>
<sequence>MSITEKKEKSERVVDVEGLDDGLAVDYDLSENEEGTEINGEAAEDVAEEQGGEPEEEEKKVNEEKTLGKKRKVNEAQKSKKKQKMEFEKESKKGLSSEQTDIIVEKLSSKIRELFPQLSALELADYYLNKSNVVDTNDFTPERGLARVLNATPSRVDKILEISKMDHEKNPEVGFSLKEDEISAVVLDNYVDPKLRSVLECAETFELLKKLKTANPALKVYLY</sequence>
<dbReference type="Proteomes" id="UP000186136">
    <property type="component" value="Unassembled WGS sequence"/>
</dbReference>
<evidence type="ECO:0000313" key="2">
    <source>
        <dbReference type="EMBL" id="GAV29430.1"/>
    </source>
</evidence>
<feature type="compositionally biased region" description="Basic and acidic residues" evidence="1">
    <location>
        <begin position="1"/>
        <end position="15"/>
    </location>
</feature>
<dbReference type="InterPro" id="IPR032704">
    <property type="entry name" value="Cms1"/>
</dbReference>
<keyword evidence="3" id="KW-1185">Reference proteome</keyword>
<feature type="compositionally biased region" description="Acidic residues" evidence="1">
    <location>
        <begin position="28"/>
        <end position="56"/>
    </location>
</feature>
<dbReference type="EMBL" id="BDGI01000120">
    <property type="protein sequence ID" value="GAV29430.1"/>
    <property type="molecule type" value="Genomic_DNA"/>
</dbReference>
<protein>
    <submittedName>
        <fullName evidence="2">Uncharacterized protein</fullName>
    </submittedName>
</protein>